<accession>A0AAD7QVZ0</accession>
<keyword evidence="6" id="KW-0539">Nucleus</keyword>
<organism evidence="8 9">
    <name type="scientific">Lipomyces tetrasporus</name>
    <dbReference type="NCBI Taxonomy" id="54092"/>
    <lineage>
        <taxon>Eukaryota</taxon>
        <taxon>Fungi</taxon>
        <taxon>Dikarya</taxon>
        <taxon>Ascomycota</taxon>
        <taxon>Saccharomycotina</taxon>
        <taxon>Lipomycetes</taxon>
        <taxon>Lipomycetales</taxon>
        <taxon>Lipomycetaceae</taxon>
        <taxon>Lipomyces</taxon>
    </lineage>
</organism>
<dbReference type="GO" id="GO:0016592">
    <property type="term" value="C:mediator complex"/>
    <property type="evidence" value="ECO:0007669"/>
    <property type="project" value="InterPro"/>
</dbReference>
<feature type="region of interest" description="Disordered" evidence="7">
    <location>
        <begin position="282"/>
        <end position="301"/>
    </location>
</feature>
<feature type="compositionally biased region" description="Acidic residues" evidence="7">
    <location>
        <begin position="223"/>
        <end position="235"/>
    </location>
</feature>
<evidence type="ECO:0000313" key="8">
    <source>
        <dbReference type="EMBL" id="KAJ8102529.1"/>
    </source>
</evidence>
<feature type="compositionally biased region" description="Polar residues" evidence="7">
    <location>
        <begin position="175"/>
        <end position="192"/>
    </location>
</feature>
<sequence length="330" mass="36888">MAAQGSTPILRHSDFDFLPDLLDLFERVCDGSLQPKDLHNEAGRLRIRISRARSLLGQVVAGDDHVGVNEQRATIEELKDKIAKKRYLLSKVAELGKAVLEREGGLEENELALEEQPQEQPVKEEIEEQPPKIEIPEVKLIPQPVQSPAEQKQQVKPTNEQEGIQEVTEQLLPPQDQQGEQPSEDILNNNGMDNDEMPNWGEDFDMTGEDLQKTIESLPDEQVFGEETGDVGEDSDMQEFMQMMQEGAMEGQGGEFVENQGDGGGDEQDSDVMFMMMSEMPASDADTTRQNPREENMGGPEQEVQIDELAKAMAEDDVDVMAQFMPMDLS</sequence>
<evidence type="ECO:0000313" key="9">
    <source>
        <dbReference type="Proteomes" id="UP001217417"/>
    </source>
</evidence>
<dbReference type="Proteomes" id="UP001217417">
    <property type="component" value="Unassembled WGS sequence"/>
</dbReference>
<dbReference type="RefSeq" id="XP_056045979.1">
    <property type="nucleotide sequence ID" value="XM_056189074.1"/>
</dbReference>
<dbReference type="GeneID" id="80884240"/>
<keyword evidence="5" id="KW-0804">Transcription</keyword>
<evidence type="ECO:0000256" key="5">
    <source>
        <dbReference type="ARBA" id="ARBA00023163"/>
    </source>
</evidence>
<evidence type="ECO:0000256" key="4">
    <source>
        <dbReference type="ARBA" id="ARBA00023159"/>
    </source>
</evidence>
<feature type="compositionally biased region" description="Polar residues" evidence="7">
    <location>
        <begin position="144"/>
        <end position="162"/>
    </location>
</feature>
<dbReference type="GO" id="GO:0003712">
    <property type="term" value="F:transcription coregulator activity"/>
    <property type="evidence" value="ECO:0007669"/>
    <property type="project" value="InterPro"/>
</dbReference>
<name>A0AAD7QVZ0_9ASCO</name>
<proteinExistence type="inferred from homology"/>
<reference evidence="8" key="1">
    <citation type="submission" date="2023-03" db="EMBL/GenBank/DDBJ databases">
        <title>Near-Complete genome sequence of Lipomyces tetrasporous NRRL Y-64009, an oleaginous yeast capable of growing on lignocellulosic hydrolysates.</title>
        <authorList>
            <consortium name="Lawrence Berkeley National Laboratory"/>
            <person name="Jagtap S.S."/>
            <person name="Liu J.-J."/>
            <person name="Walukiewicz H.E."/>
            <person name="Pangilinan J."/>
            <person name="Lipzen A."/>
            <person name="Ahrendt S."/>
            <person name="Koriabine M."/>
            <person name="Cobaugh K."/>
            <person name="Salamov A."/>
            <person name="Yoshinaga Y."/>
            <person name="Ng V."/>
            <person name="Daum C."/>
            <person name="Grigoriev I.V."/>
            <person name="Slininger P.J."/>
            <person name="Dien B.S."/>
            <person name="Jin Y.-S."/>
            <person name="Rao C.V."/>
        </authorList>
    </citation>
    <scope>NUCLEOTIDE SEQUENCE</scope>
    <source>
        <strain evidence="8">NRRL Y-64009</strain>
    </source>
</reference>
<dbReference type="Pfam" id="PF07544">
    <property type="entry name" value="Med9"/>
    <property type="match status" value="1"/>
</dbReference>
<keyword evidence="9" id="KW-1185">Reference proteome</keyword>
<evidence type="ECO:0000256" key="6">
    <source>
        <dbReference type="ARBA" id="ARBA00023242"/>
    </source>
</evidence>
<feature type="compositionally biased region" description="Basic and acidic residues" evidence="7">
    <location>
        <begin position="121"/>
        <end position="137"/>
    </location>
</feature>
<comment type="caution">
    <text evidence="8">The sequence shown here is derived from an EMBL/GenBank/DDBJ whole genome shotgun (WGS) entry which is preliminary data.</text>
</comment>
<evidence type="ECO:0000256" key="3">
    <source>
        <dbReference type="ARBA" id="ARBA00023015"/>
    </source>
</evidence>
<dbReference type="InterPro" id="IPR011425">
    <property type="entry name" value="Med9"/>
</dbReference>
<evidence type="ECO:0000256" key="7">
    <source>
        <dbReference type="SAM" id="MobiDB-lite"/>
    </source>
</evidence>
<keyword evidence="3" id="KW-0805">Transcription regulation</keyword>
<feature type="compositionally biased region" description="Acidic residues" evidence="7">
    <location>
        <begin position="108"/>
        <end position="117"/>
    </location>
</feature>
<dbReference type="EMBL" id="JARPMG010000002">
    <property type="protein sequence ID" value="KAJ8102529.1"/>
    <property type="molecule type" value="Genomic_DNA"/>
</dbReference>
<dbReference type="AlphaFoldDB" id="A0AAD7QVZ0"/>
<dbReference type="GO" id="GO:0006357">
    <property type="term" value="P:regulation of transcription by RNA polymerase II"/>
    <property type="evidence" value="ECO:0007669"/>
    <property type="project" value="InterPro"/>
</dbReference>
<gene>
    <name evidence="8" type="ORF">POJ06DRAFT_265393</name>
</gene>
<comment type="subcellular location">
    <subcellularLocation>
        <location evidence="1">Nucleus</location>
    </subcellularLocation>
</comment>
<evidence type="ECO:0000256" key="2">
    <source>
        <dbReference type="ARBA" id="ARBA00008089"/>
    </source>
</evidence>
<feature type="region of interest" description="Disordered" evidence="7">
    <location>
        <begin position="108"/>
        <end position="235"/>
    </location>
</feature>
<evidence type="ECO:0000256" key="1">
    <source>
        <dbReference type="ARBA" id="ARBA00004123"/>
    </source>
</evidence>
<comment type="similarity">
    <text evidence="2">Belongs to the Mediator complex subunit 9 family.</text>
</comment>
<keyword evidence="4" id="KW-0010">Activator</keyword>
<protein>
    <recommendedName>
        <fullName evidence="10">Mediator complex subunit 9</fullName>
    </recommendedName>
</protein>
<evidence type="ECO:0008006" key="10">
    <source>
        <dbReference type="Google" id="ProtNLM"/>
    </source>
</evidence>